<name>A0AAD6QLP7_9ROSI</name>
<comment type="caution">
    <text evidence="1">The sequence shown here is derived from an EMBL/GenBank/DDBJ whole genome shotgun (WGS) entry which is preliminary data.</text>
</comment>
<organism evidence="1 2">
    <name type="scientific">Populus alba x Populus x berolinensis</name>
    <dbReference type="NCBI Taxonomy" id="444605"/>
    <lineage>
        <taxon>Eukaryota</taxon>
        <taxon>Viridiplantae</taxon>
        <taxon>Streptophyta</taxon>
        <taxon>Embryophyta</taxon>
        <taxon>Tracheophyta</taxon>
        <taxon>Spermatophyta</taxon>
        <taxon>Magnoliopsida</taxon>
        <taxon>eudicotyledons</taxon>
        <taxon>Gunneridae</taxon>
        <taxon>Pentapetalae</taxon>
        <taxon>rosids</taxon>
        <taxon>fabids</taxon>
        <taxon>Malpighiales</taxon>
        <taxon>Salicaceae</taxon>
        <taxon>Saliceae</taxon>
        <taxon>Populus</taxon>
    </lineage>
</organism>
<accession>A0AAD6QLP7</accession>
<dbReference type="Proteomes" id="UP001164929">
    <property type="component" value="Chromosome 6"/>
</dbReference>
<reference evidence="1" key="1">
    <citation type="journal article" date="2023" name="Mol. Ecol. Resour.">
        <title>Chromosome-level genome assembly of a triploid poplar Populus alba 'Berolinensis'.</title>
        <authorList>
            <person name="Chen S."/>
            <person name="Yu Y."/>
            <person name="Wang X."/>
            <person name="Wang S."/>
            <person name="Zhang T."/>
            <person name="Zhou Y."/>
            <person name="He R."/>
            <person name="Meng N."/>
            <person name="Wang Y."/>
            <person name="Liu W."/>
            <person name="Liu Z."/>
            <person name="Liu J."/>
            <person name="Guo Q."/>
            <person name="Huang H."/>
            <person name="Sederoff R.R."/>
            <person name="Wang G."/>
            <person name="Qu G."/>
            <person name="Chen S."/>
        </authorList>
    </citation>
    <scope>NUCLEOTIDE SEQUENCE</scope>
    <source>
        <strain evidence="1">SC-2020</strain>
    </source>
</reference>
<evidence type="ECO:0000313" key="2">
    <source>
        <dbReference type="Proteomes" id="UP001164929"/>
    </source>
</evidence>
<dbReference type="AlphaFoldDB" id="A0AAD6QLP7"/>
<keyword evidence="2" id="KW-1185">Reference proteome</keyword>
<protein>
    <submittedName>
        <fullName evidence="1">Uncharacterized protein</fullName>
    </submittedName>
</protein>
<evidence type="ECO:0000313" key="1">
    <source>
        <dbReference type="EMBL" id="KAJ6992654.1"/>
    </source>
</evidence>
<sequence>MHEGPGRHFGGAKLSKSMNLSRSIFRRHCDY</sequence>
<gene>
    <name evidence="1" type="ORF">NC653_015907</name>
</gene>
<proteinExistence type="predicted"/>
<dbReference type="EMBL" id="JAQIZT010000006">
    <property type="protein sequence ID" value="KAJ6992654.1"/>
    <property type="molecule type" value="Genomic_DNA"/>
</dbReference>